<dbReference type="EMBL" id="REGN01004093">
    <property type="protein sequence ID" value="RNA19153.1"/>
    <property type="molecule type" value="Genomic_DNA"/>
</dbReference>
<protein>
    <submittedName>
        <fullName evidence="1">Uncharacterized protein</fullName>
    </submittedName>
</protein>
<evidence type="ECO:0000313" key="1">
    <source>
        <dbReference type="EMBL" id="RNA19153.1"/>
    </source>
</evidence>
<sequence>MCFALFSILQRDLIKYHSKADAGRMYMTSRLSSGFLYAFKTMFHIYHFHKKLRKCEVSCDLY</sequence>
<name>A0A3M7R6C8_BRAPC</name>
<evidence type="ECO:0000313" key="2">
    <source>
        <dbReference type="Proteomes" id="UP000276133"/>
    </source>
</evidence>
<dbReference type="AlphaFoldDB" id="A0A3M7R6C8"/>
<dbReference type="Proteomes" id="UP000276133">
    <property type="component" value="Unassembled WGS sequence"/>
</dbReference>
<accession>A0A3M7R6C8</accession>
<comment type="caution">
    <text evidence="1">The sequence shown here is derived from an EMBL/GenBank/DDBJ whole genome shotgun (WGS) entry which is preliminary data.</text>
</comment>
<keyword evidence="2" id="KW-1185">Reference proteome</keyword>
<gene>
    <name evidence="1" type="ORF">BpHYR1_040984</name>
</gene>
<reference evidence="1 2" key="1">
    <citation type="journal article" date="2018" name="Sci. Rep.">
        <title>Genomic signatures of local adaptation to the degree of environmental predictability in rotifers.</title>
        <authorList>
            <person name="Franch-Gras L."/>
            <person name="Hahn C."/>
            <person name="Garcia-Roger E.M."/>
            <person name="Carmona M.J."/>
            <person name="Serra M."/>
            <person name="Gomez A."/>
        </authorList>
    </citation>
    <scope>NUCLEOTIDE SEQUENCE [LARGE SCALE GENOMIC DNA]</scope>
    <source>
        <strain evidence="1">HYR1</strain>
    </source>
</reference>
<proteinExistence type="predicted"/>
<organism evidence="1 2">
    <name type="scientific">Brachionus plicatilis</name>
    <name type="common">Marine rotifer</name>
    <name type="synonym">Brachionus muelleri</name>
    <dbReference type="NCBI Taxonomy" id="10195"/>
    <lineage>
        <taxon>Eukaryota</taxon>
        <taxon>Metazoa</taxon>
        <taxon>Spiralia</taxon>
        <taxon>Gnathifera</taxon>
        <taxon>Rotifera</taxon>
        <taxon>Eurotatoria</taxon>
        <taxon>Monogononta</taxon>
        <taxon>Pseudotrocha</taxon>
        <taxon>Ploima</taxon>
        <taxon>Brachionidae</taxon>
        <taxon>Brachionus</taxon>
    </lineage>
</organism>